<dbReference type="AlphaFoldDB" id="A0AAV1AZ47"/>
<protein>
    <submittedName>
        <fullName evidence="1">Uncharacterized protein</fullName>
    </submittedName>
</protein>
<evidence type="ECO:0000313" key="1">
    <source>
        <dbReference type="EMBL" id="CAI8614463.1"/>
    </source>
</evidence>
<name>A0AAV1AZ47_VICFA</name>
<sequence>MPIQSKLIQDLLWFSQIADKISLIRIPVEVIPRPYMVQLNQFLKIFLMPIQSKLIQDILWFSYIAAKISLIRIPIEVIPRPCLIADKISPIRIPVEVIPRLLFVPVKSIPKDFSDADPVKVNLRPALVQSDRR</sequence>
<keyword evidence="2" id="KW-1185">Reference proteome</keyword>
<gene>
    <name evidence="1" type="ORF">VFH_V130680</name>
</gene>
<evidence type="ECO:0000313" key="2">
    <source>
        <dbReference type="Proteomes" id="UP001157006"/>
    </source>
</evidence>
<reference evidence="1 2" key="1">
    <citation type="submission" date="2023-01" db="EMBL/GenBank/DDBJ databases">
        <authorList>
            <person name="Kreplak J."/>
        </authorList>
    </citation>
    <scope>NUCLEOTIDE SEQUENCE [LARGE SCALE GENOMIC DNA]</scope>
</reference>
<accession>A0AAV1AZ47</accession>
<proteinExistence type="predicted"/>
<dbReference type="Proteomes" id="UP001157006">
    <property type="component" value="Chromosome 5"/>
</dbReference>
<dbReference type="EMBL" id="OX451740">
    <property type="protein sequence ID" value="CAI8614463.1"/>
    <property type="molecule type" value="Genomic_DNA"/>
</dbReference>
<organism evidence="1 2">
    <name type="scientific">Vicia faba</name>
    <name type="common">Broad bean</name>
    <name type="synonym">Faba vulgaris</name>
    <dbReference type="NCBI Taxonomy" id="3906"/>
    <lineage>
        <taxon>Eukaryota</taxon>
        <taxon>Viridiplantae</taxon>
        <taxon>Streptophyta</taxon>
        <taxon>Embryophyta</taxon>
        <taxon>Tracheophyta</taxon>
        <taxon>Spermatophyta</taxon>
        <taxon>Magnoliopsida</taxon>
        <taxon>eudicotyledons</taxon>
        <taxon>Gunneridae</taxon>
        <taxon>Pentapetalae</taxon>
        <taxon>rosids</taxon>
        <taxon>fabids</taxon>
        <taxon>Fabales</taxon>
        <taxon>Fabaceae</taxon>
        <taxon>Papilionoideae</taxon>
        <taxon>50 kb inversion clade</taxon>
        <taxon>NPAAA clade</taxon>
        <taxon>Hologalegina</taxon>
        <taxon>IRL clade</taxon>
        <taxon>Fabeae</taxon>
        <taxon>Vicia</taxon>
    </lineage>
</organism>